<name>A0A521CRF2_9BACT</name>
<evidence type="ECO:0000313" key="2">
    <source>
        <dbReference type="Proteomes" id="UP000317315"/>
    </source>
</evidence>
<gene>
    <name evidence="1" type="ORF">SAMN06269117_11470</name>
</gene>
<feature type="non-terminal residue" evidence="1">
    <location>
        <position position="60"/>
    </location>
</feature>
<organism evidence="1 2">
    <name type="scientific">Balnearium lithotrophicum</name>
    <dbReference type="NCBI Taxonomy" id="223788"/>
    <lineage>
        <taxon>Bacteria</taxon>
        <taxon>Pseudomonadati</taxon>
        <taxon>Aquificota</taxon>
        <taxon>Aquificia</taxon>
        <taxon>Desulfurobacteriales</taxon>
        <taxon>Desulfurobacteriaceae</taxon>
        <taxon>Balnearium</taxon>
    </lineage>
</organism>
<dbReference type="Proteomes" id="UP000317315">
    <property type="component" value="Unassembled WGS sequence"/>
</dbReference>
<protein>
    <submittedName>
        <fullName evidence="1">Uncharacterized protein</fullName>
    </submittedName>
</protein>
<keyword evidence="2" id="KW-1185">Reference proteome</keyword>
<dbReference type="RefSeq" id="WP_142935703.1">
    <property type="nucleotide sequence ID" value="NZ_FXTM01000014.1"/>
</dbReference>
<evidence type="ECO:0000313" key="1">
    <source>
        <dbReference type="EMBL" id="SMO62034.1"/>
    </source>
</evidence>
<dbReference type="EMBL" id="FXTM01000014">
    <property type="protein sequence ID" value="SMO62034.1"/>
    <property type="molecule type" value="Genomic_DNA"/>
</dbReference>
<accession>A0A521CRF2</accession>
<dbReference type="AlphaFoldDB" id="A0A521CRF2"/>
<proteinExistence type="predicted"/>
<reference evidence="1 2" key="1">
    <citation type="submission" date="2017-05" db="EMBL/GenBank/DDBJ databases">
        <authorList>
            <person name="Varghese N."/>
            <person name="Submissions S."/>
        </authorList>
    </citation>
    <scope>NUCLEOTIDE SEQUENCE [LARGE SCALE GENOMIC DNA]</scope>
    <source>
        <strain evidence="1 2">DSM 16304</strain>
    </source>
</reference>
<sequence>MGVTIKTSFQNQIDAVNDAVNYAHSKVDSFVAGVRGEFPSVNVHFNSQLICSSGADDNGL</sequence>